<feature type="domain" description="HTH cro/C1-type" evidence="1">
    <location>
        <begin position="18"/>
        <end position="72"/>
    </location>
</feature>
<accession>A0ABP9HTF0</accession>
<name>A0ABP9HTF0_9ACTN</name>
<dbReference type="RefSeq" id="WP_345678021.1">
    <property type="nucleotide sequence ID" value="NZ_BAABHS010000019.1"/>
</dbReference>
<reference evidence="3" key="1">
    <citation type="journal article" date="2019" name="Int. J. Syst. Evol. Microbiol.">
        <title>The Global Catalogue of Microorganisms (GCM) 10K type strain sequencing project: providing services to taxonomists for standard genome sequencing and annotation.</title>
        <authorList>
            <consortium name="The Broad Institute Genomics Platform"/>
            <consortium name="The Broad Institute Genome Sequencing Center for Infectious Disease"/>
            <person name="Wu L."/>
            <person name="Ma J."/>
        </authorList>
    </citation>
    <scope>NUCLEOTIDE SEQUENCE [LARGE SCALE GENOMIC DNA]</scope>
    <source>
        <strain evidence="3">JCM 17986</strain>
    </source>
</reference>
<dbReference type="Pfam" id="PF19054">
    <property type="entry name" value="DUF5753"/>
    <property type="match status" value="1"/>
</dbReference>
<dbReference type="PROSITE" id="PS50943">
    <property type="entry name" value="HTH_CROC1"/>
    <property type="match status" value="1"/>
</dbReference>
<dbReference type="InterPro" id="IPR010982">
    <property type="entry name" value="Lambda_DNA-bd_dom_sf"/>
</dbReference>
<keyword evidence="3" id="KW-1185">Reference proteome</keyword>
<evidence type="ECO:0000259" key="1">
    <source>
        <dbReference type="PROSITE" id="PS50943"/>
    </source>
</evidence>
<proteinExistence type="predicted"/>
<comment type="caution">
    <text evidence="2">The sequence shown here is derived from an EMBL/GenBank/DDBJ whole genome shotgun (WGS) entry which is preliminary data.</text>
</comment>
<dbReference type="SUPFAM" id="SSF47413">
    <property type="entry name" value="lambda repressor-like DNA-binding domains"/>
    <property type="match status" value="1"/>
</dbReference>
<gene>
    <name evidence="2" type="ORF">GCM10023205_51170</name>
</gene>
<evidence type="ECO:0000313" key="2">
    <source>
        <dbReference type="EMBL" id="GAA4977410.1"/>
    </source>
</evidence>
<protein>
    <submittedName>
        <fullName evidence="2">Helix-turn-helix transcriptional regulator</fullName>
    </submittedName>
</protein>
<dbReference type="Gene3D" id="1.10.260.40">
    <property type="entry name" value="lambda repressor-like DNA-binding domains"/>
    <property type="match status" value="1"/>
</dbReference>
<dbReference type="InterPro" id="IPR001387">
    <property type="entry name" value="Cro/C1-type_HTH"/>
</dbReference>
<dbReference type="InterPro" id="IPR043917">
    <property type="entry name" value="DUF5753"/>
</dbReference>
<dbReference type="Proteomes" id="UP001500466">
    <property type="component" value="Unassembled WGS sequence"/>
</dbReference>
<evidence type="ECO:0000313" key="3">
    <source>
        <dbReference type="Proteomes" id="UP001500466"/>
    </source>
</evidence>
<organism evidence="2 3">
    <name type="scientific">Yinghuangia aomiensis</name>
    <dbReference type="NCBI Taxonomy" id="676205"/>
    <lineage>
        <taxon>Bacteria</taxon>
        <taxon>Bacillati</taxon>
        <taxon>Actinomycetota</taxon>
        <taxon>Actinomycetes</taxon>
        <taxon>Kitasatosporales</taxon>
        <taxon>Streptomycetaceae</taxon>
        <taxon>Yinghuangia</taxon>
    </lineage>
</organism>
<dbReference type="EMBL" id="BAABHS010000019">
    <property type="protein sequence ID" value="GAA4977410.1"/>
    <property type="molecule type" value="Genomic_DNA"/>
</dbReference>
<dbReference type="Pfam" id="PF13560">
    <property type="entry name" value="HTH_31"/>
    <property type="match status" value="1"/>
</dbReference>
<sequence>MATDSQHTLKRKRLGLELRRLREERGVTRNAAAAAIRGDVSKISRMELARAYVSRRDLLVLCRLYGLPQQQQAELEQLLVDKRPRHWWREYTDVMNASLADFVALEDDAAVEREYQPMTIPGLLQVLAYTTAVMETGLRPLAADQIGSLVALRQGRGRRLFEDPVLEFHGIVSEAALHVDTGGPAVMREQMLYLVEMAKLPNVTFQVVPFQGARRASGTGFVTLGFTDPDDLDVAFIESIGGMIPRDTKREVRLYRRLFEWISTGALTPDDTVALLLDRAESLQ</sequence>